<sequence>MKIKKILNYITLFIVFTLIFGLTLACGEVSIEEDTKVDIEEKYISEIEIAGKIIRIGFSADDVFQIVTDKYKIDCPTVGEGKVINHYFLDGKTLFDMTFERDKTKSYWVLTEIIIKDRNYQTPDIKEQPPVQYEIGHTSGFLAVISVPKETTKSQLKELLNYFHSLKEKGNLCKVMKGHTVIDIFDDKKWTIKENYNNIILNTE</sequence>
<evidence type="ECO:0000313" key="1">
    <source>
        <dbReference type="EMBL" id="GAH24739.1"/>
    </source>
</evidence>
<name>X1F5S5_9ZZZZ</name>
<dbReference type="EMBL" id="BARU01002160">
    <property type="protein sequence ID" value="GAH24739.1"/>
    <property type="molecule type" value="Genomic_DNA"/>
</dbReference>
<gene>
    <name evidence="1" type="ORF">S03H2_05228</name>
</gene>
<comment type="caution">
    <text evidence="1">The sequence shown here is derived from an EMBL/GenBank/DDBJ whole genome shotgun (WGS) entry which is preliminary data.</text>
</comment>
<organism evidence="1">
    <name type="scientific">marine sediment metagenome</name>
    <dbReference type="NCBI Taxonomy" id="412755"/>
    <lineage>
        <taxon>unclassified sequences</taxon>
        <taxon>metagenomes</taxon>
        <taxon>ecological metagenomes</taxon>
    </lineage>
</organism>
<reference evidence="1" key="1">
    <citation type="journal article" date="2014" name="Front. Microbiol.">
        <title>High frequency of phylogenetically diverse reductive dehalogenase-homologous genes in deep subseafloor sedimentary metagenomes.</title>
        <authorList>
            <person name="Kawai M."/>
            <person name="Futagami T."/>
            <person name="Toyoda A."/>
            <person name="Takaki Y."/>
            <person name="Nishi S."/>
            <person name="Hori S."/>
            <person name="Arai W."/>
            <person name="Tsubouchi T."/>
            <person name="Morono Y."/>
            <person name="Uchiyama I."/>
            <person name="Ito T."/>
            <person name="Fujiyama A."/>
            <person name="Inagaki F."/>
            <person name="Takami H."/>
        </authorList>
    </citation>
    <scope>NUCLEOTIDE SEQUENCE</scope>
    <source>
        <strain evidence="1">Expedition CK06-06</strain>
    </source>
</reference>
<dbReference type="AlphaFoldDB" id="X1F5S5"/>
<dbReference type="PROSITE" id="PS51257">
    <property type="entry name" value="PROKAR_LIPOPROTEIN"/>
    <property type="match status" value="1"/>
</dbReference>
<feature type="non-terminal residue" evidence="1">
    <location>
        <position position="204"/>
    </location>
</feature>
<proteinExistence type="predicted"/>
<accession>X1F5S5</accession>
<protein>
    <submittedName>
        <fullName evidence="1">Uncharacterized protein</fullName>
    </submittedName>
</protein>